<feature type="repeat" description="WD" evidence="5">
    <location>
        <begin position="224"/>
        <end position="256"/>
    </location>
</feature>
<dbReference type="InterPro" id="IPR016346">
    <property type="entry name" value="G-protein_beta_1-5"/>
</dbReference>
<dbReference type="PROSITE" id="PS50082">
    <property type="entry name" value="WD_REPEATS_2"/>
    <property type="match status" value="4"/>
</dbReference>
<dbReference type="PROSITE" id="PS50294">
    <property type="entry name" value="WD_REPEATS_REGION"/>
    <property type="match status" value="2"/>
</dbReference>
<dbReference type="Proteomes" id="UP000023152">
    <property type="component" value="Unassembled WGS sequence"/>
</dbReference>
<feature type="repeat" description="WD" evidence="5">
    <location>
        <begin position="268"/>
        <end position="309"/>
    </location>
</feature>
<dbReference type="Gene3D" id="2.130.10.10">
    <property type="entry name" value="YVTN repeat-like/Quinoprotein amine dehydrogenase"/>
    <property type="match status" value="1"/>
</dbReference>
<dbReference type="InterPro" id="IPR001680">
    <property type="entry name" value="WD40_rpt"/>
</dbReference>
<dbReference type="OrthoDB" id="10255630at2759"/>
<reference evidence="7 8" key="1">
    <citation type="journal article" date="2013" name="Curr. Biol.">
        <title>The Genome of the Foraminiferan Reticulomyxa filosa.</title>
        <authorList>
            <person name="Glockner G."/>
            <person name="Hulsmann N."/>
            <person name="Schleicher M."/>
            <person name="Noegel A.A."/>
            <person name="Eichinger L."/>
            <person name="Gallinger C."/>
            <person name="Pawlowski J."/>
            <person name="Sierra R."/>
            <person name="Euteneuer U."/>
            <person name="Pillet L."/>
            <person name="Moustafa A."/>
            <person name="Platzer M."/>
            <person name="Groth M."/>
            <person name="Szafranski K."/>
            <person name="Schliwa M."/>
        </authorList>
    </citation>
    <scope>NUCLEOTIDE SEQUENCE [LARGE SCALE GENOMIC DNA]</scope>
</reference>
<keyword evidence="6" id="KW-1133">Transmembrane helix</keyword>
<comment type="caution">
    <text evidence="7">The sequence shown here is derived from an EMBL/GenBank/DDBJ whole genome shotgun (WGS) entry which is preliminary data.</text>
</comment>
<protein>
    <submittedName>
        <fullName evidence="7">Guanine nucleotide-binding protein subunit beta 1</fullName>
    </submittedName>
</protein>
<dbReference type="Pfam" id="PF25391">
    <property type="entry name" value="WD40_Gbeta"/>
    <property type="match status" value="1"/>
</dbReference>
<evidence type="ECO:0000313" key="8">
    <source>
        <dbReference type="Proteomes" id="UP000023152"/>
    </source>
</evidence>
<dbReference type="InterPro" id="IPR020472">
    <property type="entry name" value="WD40_PAC1"/>
</dbReference>
<proteinExistence type="inferred from homology"/>
<keyword evidence="2 5" id="KW-0853">WD repeat</keyword>
<organism evidence="7 8">
    <name type="scientific">Reticulomyxa filosa</name>
    <dbReference type="NCBI Taxonomy" id="46433"/>
    <lineage>
        <taxon>Eukaryota</taxon>
        <taxon>Sar</taxon>
        <taxon>Rhizaria</taxon>
        <taxon>Retaria</taxon>
        <taxon>Foraminifera</taxon>
        <taxon>Monothalamids</taxon>
        <taxon>Reticulomyxidae</taxon>
        <taxon>Reticulomyxa</taxon>
    </lineage>
</organism>
<dbReference type="PROSITE" id="PS00678">
    <property type="entry name" value="WD_REPEATS_1"/>
    <property type="match status" value="1"/>
</dbReference>
<feature type="repeat" description="WD" evidence="5">
    <location>
        <begin position="91"/>
        <end position="132"/>
    </location>
</feature>
<keyword evidence="6" id="KW-0812">Transmembrane</keyword>
<evidence type="ECO:0000256" key="3">
    <source>
        <dbReference type="ARBA" id="ARBA00022737"/>
    </source>
</evidence>
<keyword evidence="6" id="KW-0472">Membrane</keyword>
<dbReference type="InterPro" id="IPR015943">
    <property type="entry name" value="WD40/YVTN_repeat-like_dom_sf"/>
</dbReference>
<name>X6P8B0_RETFI</name>
<evidence type="ECO:0000256" key="2">
    <source>
        <dbReference type="ARBA" id="ARBA00022574"/>
    </source>
</evidence>
<dbReference type="InterPro" id="IPR036322">
    <property type="entry name" value="WD40_repeat_dom_sf"/>
</dbReference>
<keyword evidence="8" id="KW-1185">Reference proteome</keyword>
<dbReference type="CDD" id="cd00200">
    <property type="entry name" value="WD40"/>
    <property type="match status" value="1"/>
</dbReference>
<dbReference type="InterPro" id="IPR001632">
    <property type="entry name" value="WD40_G-protein_beta-like"/>
</dbReference>
<evidence type="ECO:0000313" key="7">
    <source>
        <dbReference type="EMBL" id="ETO34353.1"/>
    </source>
</evidence>
<accession>X6P8B0</accession>
<dbReference type="PRINTS" id="PR00320">
    <property type="entry name" value="GPROTEINBRPT"/>
</dbReference>
<dbReference type="PRINTS" id="PR00319">
    <property type="entry name" value="GPROTEINB"/>
</dbReference>
<sequence>MPTFVKSDIQKLLHIHNFESVNVICGFRNLWFGPIQLKVLFSTELSLLITHHLKASLNVATLKTSNILKNYSISEQFKGSDKNNLKAKELLKGHFGRVRDIDWRKDGKYLLSASQDGKLLIWDASTATKKGIIPLRSSHTMSCAFSPSGNIVASGGLDNTCSIFDVSDTHTNLAFKDRLKHELIGHEGYLSCCKFIDENTIITASGDSSARCWDIEKELMVNAFLGHTDDIMSVCIDQSSHLCITGSVDATAKVWDHRASTRCILNFWGYHKNDINCVRFFPNKRSFVTASDDASCRLFDLRAYKQMAIYQYDSQNAFCVVDVSSSGYYIFGGYEEPNFVMAWNTITTEQAYQLQHPTRVPYNPYFLKLLHKDLHWIVSLSIFVKSCFQIIKIIDAVILDQQFAFFGNLSKVVFVTICAFFFRFLF</sequence>
<dbReference type="InterPro" id="IPR019775">
    <property type="entry name" value="WD40_repeat_CS"/>
</dbReference>
<dbReference type="GO" id="GO:0007165">
    <property type="term" value="P:signal transduction"/>
    <property type="evidence" value="ECO:0007669"/>
    <property type="project" value="UniProtKB-KW"/>
</dbReference>
<evidence type="ECO:0000256" key="6">
    <source>
        <dbReference type="SAM" id="Phobius"/>
    </source>
</evidence>
<evidence type="ECO:0000256" key="4">
    <source>
        <dbReference type="ARBA" id="ARBA00023224"/>
    </source>
</evidence>
<dbReference type="PANTHER" id="PTHR19850">
    <property type="entry name" value="GUANINE NUCLEOTIDE-BINDING PROTEIN BETA G PROTEIN BETA"/>
    <property type="match status" value="1"/>
</dbReference>
<feature type="repeat" description="WD" evidence="5">
    <location>
        <begin position="183"/>
        <end position="223"/>
    </location>
</feature>
<comment type="similarity">
    <text evidence="1">Belongs to the WD repeat G protein beta family.</text>
</comment>
<gene>
    <name evidence="7" type="ORF">RFI_02740</name>
</gene>
<dbReference type="SUPFAM" id="SSF50978">
    <property type="entry name" value="WD40 repeat-like"/>
    <property type="match status" value="1"/>
</dbReference>
<evidence type="ECO:0000256" key="5">
    <source>
        <dbReference type="PROSITE-ProRule" id="PRU00221"/>
    </source>
</evidence>
<keyword evidence="3" id="KW-0677">Repeat</keyword>
<dbReference type="SMART" id="SM00320">
    <property type="entry name" value="WD40"/>
    <property type="match status" value="5"/>
</dbReference>
<dbReference type="EMBL" id="ASPP01002643">
    <property type="protein sequence ID" value="ETO34353.1"/>
    <property type="molecule type" value="Genomic_DNA"/>
</dbReference>
<keyword evidence="4" id="KW-0807">Transducer</keyword>
<evidence type="ECO:0000256" key="1">
    <source>
        <dbReference type="ARBA" id="ARBA00009768"/>
    </source>
</evidence>
<dbReference type="AlphaFoldDB" id="X6P8B0"/>
<feature type="transmembrane region" description="Helical" evidence="6">
    <location>
        <begin position="403"/>
        <end position="425"/>
    </location>
</feature>